<proteinExistence type="predicted"/>
<evidence type="ECO:0000313" key="2">
    <source>
        <dbReference type="Proteomes" id="UP000193207"/>
    </source>
</evidence>
<dbReference type="RefSeq" id="WP_245962762.1">
    <property type="nucleotide sequence ID" value="NZ_FWFU01000001.1"/>
</dbReference>
<organism evidence="1 2">
    <name type="scientific">Roseovarius halotolerans</name>
    <dbReference type="NCBI Taxonomy" id="505353"/>
    <lineage>
        <taxon>Bacteria</taxon>
        <taxon>Pseudomonadati</taxon>
        <taxon>Pseudomonadota</taxon>
        <taxon>Alphaproteobacteria</taxon>
        <taxon>Rhodobacterales</taxon>
        <taxon>Roseobacteraceae</taxon>
        <taxon>Roseovarius</taxon>
    </lineage>
</organism>
<name>A0A1X6YDZ3_9RHOB</name>
<evidence type="ECO:0000313" key="1">
    <source>
        <dbReference type="EMBL" id="SLN18434.1"/>
    </source>
</evidence>
<dbReference type="AlphaFoldDB" id="A0A1X6YDZ3"/>
<keyword evidence="2" id="KW-1185">Reference proteome</keyword>
<dbReference type="Proteomes" id="UP000193207">
    <property type="component" value="Unassembled WGS sequence"/>
</dbReference>
<protein>
    <submittedName>
        <fullName evidence="1">Uncharacterized protein</fullName>
    </submittedName>
</protein>
<sequence>MSDESEQDDEKTMKEEEEVIMTELNTQLLTLKEQIRDASPDMRPAFAPQLAGLIATMNEKGIPVPAEIQDLHDDLVNESIEAQFDNMPV</sequence>
<accession>A0A1X6YDZ3</accession>
<gene>
    <name evidence="1" type="ORF">ROH8110_00564</name>
</gene>
<reference evidence="1 2" key="1">
    <citation type="submission" date="2017-03" db="EMBL/GenBank/DDBJ databases">
        <authorList>
            <person name="Afonso C.L."/>
            <person name="Miller P.J."/>
            <person name="Scott M.A."/>
            <person name="Spackman E."/>
            <person name="Goraichik I."/>
            <person name="Dimitrov K.M."/>
            <person name="Suarez D.L."/>
            <person name="Swayne D.E."/>
        </authorList>
    </citation>
    <scope>NUCLEOTIDE SEQUENCE [LARGE SCALE GENOMIC DNA]</scope>
    <source>
        <strain evidence="1 2">CECT 8110</strain>
    </source>
</reference>
<dbReference type="EMBL" id="FWFU01000001">
    <property type="protein sequence ID" value="SLN18434.1"/>
    <property type="molecule type" value="Genomic_DNA"/>
</dbReference>